<dbReference type="EMBL" id="JADEWN010000049">
    <property type="protein sequence ID" value="MBE9192213.1"/>
    <property type="molecule type" value="Genomic_DNA"/>
</dbReference>
<dbReference type="SMART" id="SM00065">
    <property type="entry name" value="GAF"/>
    <property type="match status" value="1"/>
</dbReference>
<dbReference type="SMART" id="SM00304">
    <property type="entry name" value="HAMP"/>
    <property type="match status" value="2"/>
</dbReference>
<dbReference type="Gene3D" id="1.10.287.950">
    <property type="entry name" value="Methyl-accepting chemotaxis protein"/>
    <property type="match status" value="1"/>
</dbReference>
<dbReference type="Pfam" id="PF00015">
    <property type="entry name" value="MCPsignal"/>
    <property type="match status" value="1"/>
</dbReference>
<dbReference type="InterPro" id="IPR029016">
    <property type="entry name" value="GAF-like_dom_sf"/>
</dbReference>
<dbReference type="SMART" id="SM00283">
    <property type="entry name" value="MA"/>
    <property type="match status" value="1"/>
</dbReference>
<evidence type="ECO:0000256" key="3">
    <source>
        <dbReference type="ARBA" id="ARBA00022500"/>
    </source>
</evidence>
<dbReference type="Gene3D" id="3.30.450.40">
    <property type="match status" value="2"/>
</dbReference>
<comment type="similarity">
    <text evidence="8">Belongs to the methyl-accepting chemotaxis (MCP) protein family.</text>
</comment>
<keyword evidence="7 9" id="KW-0807">Transducer</keyword>
<dbReference type="SUPFAM" id="SSF103190">
    <property type="entry name" value="Sensory domain-like"/>
    <property type="match status" value="1"/>
</dbReference>
<evidence type="ECO:0000256" key="6">
    <source>
        <dbReference type="ARBA" id="ARBA00023136"/>
    </source>
</evidence>
<dbReference type="PROSITE" id="PS50885">
    <property type="entry name" value="HAMP"/>
    <property type="match status" value="2"/>
</dbReference>
<dbReference type="SUPFAM" id="SSF58104">
    <property type="entry name" value="Methyl-accepting chemotaxis protein (MCP) signaling domain"/>
    <property type="match status" value="1"/>
</dbReference>
<evidence type="ECO:0000259" key="12">
    <source>
        <dbReference type="PROSITE" id="PS50046"/>
    </source>
</evidence>
<comment type="caution">
    <text evidence="15">The sequence shown here is derived from an EMBL/GenBank/DDBJ whole genome shotgun (WGS) entry which is preliminary data.</text>
</comment>
<dbReference type="InterPro" id="IPR003660">
    <property type="entry name" value="HAMP_dom"/>
</dbReference>
<feature type="transmembrane region" description="Helical" evidence="11">
    <location>
        <begin position="69"/>
        <end position="89"/>
    </location>
</feature>
<evidence type="ECO:0000256" key="7">
    <source>
        <dbReference type="ARBA" id="ARBA00023224"/>
    </source>
</evidence>
<evidence type="ECO:0000256" key="2">
    <source>
        <dbReference type="ARBA" id="ARBA00022475"/>
    </source>
</evidence>
<dbReference type="Pfam" id="PF00672">
    <property type="entry name" value="HAMP"/>
    <property type="match status" value="1"/>
</dbReference>
<dbReference type="RefSeq" id="WP_193933655.1">
    <property type="nucleotide sequence ID" value="NZ_CAWPMZ010000084.1"/>
</dbReference>
<evidence type="ECO:0000259" key="13">
    <source>
        <dbReference type="PROSITE" id="PS50111"/>
    </source>
</evidence>
<organism evidence="15 16">
    <name type="scientific">Gloeocapsopsis crepidinum LEGE 06123</name>
    <dbReference type="NCBI Taxonomy" id="588587"/>
    <lineage>
        <taxon>Bacteria</taxon>
        <taxon>Bacillati</taxon>
        <taxon>Cyanobacteriota</taxon>
        <taxon>Cyanophyceae</taxon>
        <taxon>Oscillatoriophycideae</taxon>
        <taxon>Chroococcales</taxon>
        <taxon>Chroococcaceae</taxon>
        <taxon>Gloeocapsopsis</taxon>
    </lineage>
</organism>
<dbReference type="SUPFAM" id="SSF55781">
    <property type="entry name" value="GAF domain-like"/>
    <property type="match status" value="1"/>
</dbReference>
<feature type="region of interest" description="Disordered" evidence="10">
    <location>
        <begin position="1"/>
        <end position="21"/>
    </location>
</feature>
<dbReference type="Gene3D" id="6.10.340.10">
    <property type="match status" value="1"/>
</dbReference>
<feature type="domain" description="HAMP" evidence="14">
    <location>
        <begin position="687"/>
        <end position="738"/>
    </location>
</feature>
<evidence type="ECO:0000313" key="16">
    <source>
        <dbReference type="Proteomes" id="UP000651156"/>
    </source>
</evidence>
<feature type="domain" description="Phytochrome chromophore attachment site" evidence="12">
    <location>
        <begin position="532"/>
        <end position="668"/>
    </location>
</feature>
<dbReference type="Proteomes" id="UP000651156">
    <property type="component" value="Unassembled WGS sequence"/>
</dbReference>
<dbReference type="CDD" id="cd06225">
    <property type="entry name" value="HAMP"/>
    <property type="match status" value="1"/>
</dbReference>
<keyword evidence="3" id="KW-0145">Chemotaxis</keyword>
<evidence type="ECO:0000256" key="10">
    <source>
        <dbReference type="SAM" id="MobiDB-lite"/>
    </source>
</evidence>
<feature type="transmembrane region" description="Helical" evidence="11">
    <location>
        <begin position="432"/>
        <end position="453"/>
    </location>
</feature>
<keyword evidence="4 11" id="KW-0812">Transmembrane</keyword>
<name>A0ABR9UV78_9CHRO</name>
<dbReference type="InterPro" id="IPR004090">
    <property type="entry name" value="Chemotax_Me-accpt_rcpt"/>
</dbReference>
<feature type="domain" description="HAMP" evidence="14">
    <location>
        <begin position="454"/>
        <end position="508"/>
    </location>
</feature>
<dbReference type="Pfam" id="PF01590">
    <property type="entry name" value="GAF"/>
    <property type="match status" value="1"/>
</dbReference>
<keyword evidence="2" id="KW-1003">Cell membrane</keyword>
<dbReference type="InterPro" id="IPR004089">
    <property type="entry name" value="MCPsignal_dom"/>
</dbReference>
<evidence type="ECO:0000256" key="8">
    <source>
        <dbReference type="ARBA" id="ARBA00029447"/>
    </source>
</evidence>
<accession>A0ABR9UV78</accession>
<dbReference type="InterPro" id="IPR016132">
    <property type="entry name" value="Phyto_chromo_attachment"/>
</dbReference>
<evidence type="ECO:0000259" key="14">
    <source>
        <dbReference type="PROSITE" id="PS50885"/>
    </source>
</evidence>
<dbReference type="PANTHER" id="PTHR32089">
    <property type="entry name" value="METHYL-ACCEPTING CHEMOTAXIS PROTEIN MCPB"/>
    <property type="match status" value="1"/>
</dbReference>
<keyword evidence="5 11" id="KW-1133">Transmembrane helix</keyword>
<proteinExistence type="inferred from homology"/>
<evidence type="ECO:0000313" key="15">
    <source>
        <dbReference type="EMBL" id="MBE9192213.1"/>
    </source>
</evidence>
<dbReference type="PRINTS" id="PR00260">
    <property type="entry name" value="CHEMTRNSDUCR"/>
</dbReference>
<dbReference type="PROSITE" id="PS50111">
    <property type="entry name" value="CHEMOTAXIS_TRANSDUC_2"/>
    <property type="match status" value="1"/>
</dbReference>
<comment type="subcellular location">
    <subcellularLocation>
        <location evidence="1">Cell membrane</location>
        <topology evidence="1">Multi-pass membrane protein</topology>
    </subcellularLocation>
</comment>
<protein>
    <submittedName>
        <fullName evidence="15">Cache domain-containing protein</fullName>
    </submittedName>
</protein>
<sequence length="1016" mass="111189">MLDHRPKEFVNNSIGETSASSNIEPESLEAPVIIVEPVSTVPSQSQSQSKNPFSWLRRSWDNLTFRTKLTLLLVGSAAIPVLVVTQGLITLNRDRAIEDLKNTLQQQGQTFANEYVLWTQVDTETQAENIANILQATEVDLNNPEQVAARRELIENYLVINENQENPELTKNFKIITDAQGRSVAQNIFVIDDNFSDEPLLPVPNQELSLPNYRKLSLPTGISLTDIPIVQNALKTGQPLSGLELVENQALQKLGLAQQADIGLRQQPSRNLPEAKTPFPEATYDIDDGKAGLLSMAVHPIKINNRLVGTVVIGTLLNRNYGLVDKFAETYSVPVATVFAKDWRVVTNVPYIDNKTRAIGTRVAREVAEKVLNEGKDFIGETSIIGRQYLTFYTPLYDHQKVLNPEQAKPVGIAFVGESFLDAENHLANQQFIAYSIGGGILLFVGLLSIPIANSFARPMRRLSSFAQQVASGEEGLVLDVGSDRQDEIGVLSREMNTMAQNIAANLEARRQEAERAKILKDITVRISQALGTQNTLDTAVQEIRLALQADRVVVYSFNEKWQGTVTSEAVIDSFPQALGAKIDDPCFAERYVDKYRRGRVQATENIYAAGLTECHIKQLEQFTVKANLVAPIITNGKLIALLIAHQCSAPRAWQQVEIDLFSQLATQVGFALDRVSLLEQQKAGKEQLQRRALELLMEVDPLTQGDLTIRASVTEDEIGTIADSYNATISSLRQIVTQVQEAAQQVAITTTTKESSVAELSQEASRQAAEITSALMRIQQMATSIRAVASNAEQAETAVQQASQTVAEGDQAMNRTVDGILAIRETVAQTSKKVKRLGESSQKISKVVNLISTFADQTNLLALNAAIEAANAGEQGRGFAVVAERVRALARQSTEATAEIEKLVTDIQVETNEVVAAMEAGTEQVVAGTQLVDETRQSLNRISDVSIQINELVKAIATVAVEQSQASEEVTQTMSDVAAIANKTLTEATQVAESFKELLAVAQKLQANASQFKVN</sequence>
<dbReference type="InterPro" id="IPR033463">
    <property type="entry name" value="sCache_3"/>
</dbReference>
<feature type="compositionally biased region" description="Polar residues" evidence="10">
    <location>
        <begin position="10"/>
        <end position="21"/>
    </location>
</feature>
<dbReference type="InterPro" id="IPR029151">
    <property type="entry name" value="Sensor-like_sf"/>
</dbReference>
<reference evidence="15 16" key="1">
    <citation type="submission" date="2020-10" db="EMBL/GenBank/DDBJ databases">
        <authorList>
            <person name="Castelo-Branco R."/>
            <person name="Eusebio N."/>
            <person name="Adriana R."/>
            <person name="Vieira A."/>
            <person name="Brugerolle De Fraissinette N."/>
            <person name="Rezende De Castro R."/>
            <person name="Schneider M.P."/>
            <person name="Vasconcelos V."/>
            <person name="Leao P.N."/>
        </authorList>
    </citation>
    <scope>NUCLEOTIDE SEQUENCE [LARGE SCALE GENOMIC DNA]</scope>
    <source>
        <strain evidence="15 16">LEGE 06123</strain>
    </source>
</reference>
<evidence type="ECO:0000256" key="4">
    <source>
        <dbReference type="ARBA" id="ARBA00022692"/>
    </source>
</evidence>
<feature type="domain" description="Methyl-accepting transducer" evidence="13">
    <location>
        <begin position="743"/>
        <end position="979"/>
    </location>
</feature>
<dbReference type="SUPFAM" id="SSF158472">
    <property type="entry name" value="HAMP domain-like"/>
    <property type="match status" value="1"/>
</dbReference>
<dbReference type="PROSITE" id="PS50046">
    <property type="entry name" value="PHYTOCHROME_2"/>
    <property type="match status" value="1"/>
</dbReference>
<dbReference type="PANTHER" id="PTHR32089:SF114">
    <property type="entry name" value="METHYL-ACCEPTING CHEMOTAXIS PROTEIN MCPB"/>
    <property type="match status" value="1"/>
</dbReference>
<evidence type="ECO:0000256" key="5">
    <source>
        <dbReference type="ARBA" id="ARBA00022989"/>
    </source>
</evidence>
<evidence type="ECO:0000256" key="1">
    <source>
        <dbReference type="ARBA" id="ARBA00004651"/>
    </source>
</evidence>
<dbReference type="CDD" id="cd11386">
    <property type="entry name" value="MCP_signal"/>
    <property type="match status" value="1"/>
</dbReference>
<dbReference type="Pfam" id="PF17202">
    <property type="entry name" value="sCache_3_3"/>
    <property type="match status" value="1"/>
</dbReference>
<keyword evidence="6 11" id="KW-0472">Membrane</keyword>
<keyword evidence="16" id="KW-1185">Reference proteome</keyword>
<evidence type="ECO:0000256" key="11">
    <source>
        <dbReference type="SAM" id="Phobius"/>
    </source>
</evidence>
<dbReference type="InterPro" id="IPR003018">
    <property type="entry name" value="GAF"/>
</dbReference>
<gene>
    <name evidence="15" type="ORF">IQ230_18005</name>
</gene>
<evidence type="ECO:0000256" key="9">
    <source>
        <dbReference type="PROSITE-ProRule" id="PRU00284"/>
    </source>
</evidence>